<gene>
    <name evidence="7" type="ORF">BUALT_Bualt03G0079400</name>
</gene>
<dbReference type="SMART" id="SM00184">
    <property type="entry name" value="RING"/>
    <property type="match status" value="1"/>
</dbReference>
<evidence type="ECO:0000313" key="7">
    <source>
        <dbReference type="EMBL" id="KAG8385766.1"/>
    </source>
</evidence>
<proteinExistence type="predicted"/>
<sequence>MISLYAESHICTITLIFYTCIWIPLVHITQFIRRIVAFLFNPHGQLENGEIHSVRELDLPVWRFRDLEISNKNNRDAIMINNEEEKETCSICLMEFENEDLVNKLRNCGHVFHMECMEKWLHRCQFTCPLCRSLVLSHVSSSPCKSAIPSPARD</sequence>
<evidence type="ECO:0000256" key="2">
    <source>
        <dbReference type="ARBA" id="ARBA00022771"/>
    </source>
</evidence>
<dbReference type="InterPro" id="IPR013083">
    <property type="entry name" value="Znf_RING/FYVE/PHD"/>
</dbReference>
<dbReference type="SUPFAM" id="SSF57850">
    <property type="entry name" value="RING/U-box"/>
    <property type="match status" value="1"/>
</dbReference>
<dbReference type="PROSITE" id="PS50089">
    <property type="entry name" value="ZF_RING_2"/>
    <property type="match status" value="1"/>
</dbReference>
<dbReference type="AlphaFoldDB" id="A0AAV6XRY6"/>
<dbReference type="PANTHER" id="PTHR45969">
    <property type="entry name" value="RING ZINC FINGER PROTEIN-RELATED"/>
    <property type="match status" value="1"/>
</dbReference>
<evidence type="ECO:0000259" key="6">
    <source>
        <dbReference type="PROSITE" id="PS50089"/>
    </source>
</evidence>
<dbReference type="GO" id="GO:0008270">
    <property type="term" value="F:zinc ion binding"/>
    <property type="evidence" value="ECO:0007669"/>
    <property type="project" value="UniProtKB-KW"/>
</dbReference>
<dbReference type="Gene3D" id="3.30.40.10">
    <property type="entry name" value="Zinc/RING finger domain, C3HC4 (zinc finger)"/>
    <property type="match status" value="1"/>
</dbReference>
<accession>A0AAV6XRY6</accession>
<keyword evidence="8" id="KW-1185">Reference proteome</keyword>
<keyword evidence="2 4" id="KW-0863">Zinc-finger</keyword>
<feature type="transmembrane region" description="Helical" evidence="5">
    <location>
        <begin position="6"/>
        <end position="25"/>
    </location>
</feature>
<keyword evidence="5" id="KW-0812">Transmembrane</keyword>
<keyword evidence="3" id="KW-0862">Zinc</keyword>
<dbReference type="GO" id="GO:0016567">
    <property type="term" value="P:protein ubiquitination"/>
    <property type="evidence" value="ECO:0007669"/>
    <property type="project" value="TreeGrafter"/>
</dbReference>
<dbReference type="InterPro" id="IPR001841">
    <property type="entry name" value="Znf_RING"/>
</dbReference>
<name>A0AAV6XRY6_9LAMI</name>
<evidence type="ECO:0000256" key="5">
    <source>
        <dbReference type="SAM" id="Phobius"/>
    </source>
</evidence>
<keyword evidence="1" id="KW-0479">Metal-binding</keyword>
<keyword evidence="5" id="KW-0472">Membrane</keyword>
<evidence type="ECO:0000313" key="8">
    <source>
        <dbReference type="Proteomes" id="UP000826271"/>
    </source>
</evidence>
<evidence type="ECO:0000256" key="4">
    <source>
        <dbReference type="PROSITE-ProRule" id="PRU00175"/>
    </source>
</evidence>
<protein>
    <recommendedName>
        <fullName evidence="6">RING-type domain-containing protein</fullName>
    </recommendedName>
</protein>
<reference evidence="7" key="1">
    <citation type="submission" date="2019-10" db="EMBL/GenBank/DDBJ databases">
        <authorList>
            <person name="Zhang R."/>
            <person name="Pan Y."/>
            <person name="Wang J."/>
            <person name="Ma R."/>
            <person name="Yu S."/>
        </authorList>
    </citation>
    <scope>NUCLEOTIDE SEQUENCE</scope>
    <source>
        <strain evidence="7">LA-IB0</strain>
        <tissue evidence="7">Leaf</tissue>
    </source>
</reference>
<feature type="domain" description="RING-type" evidence="6">
    <location>
        <begin position="89"/>
        <end position="132"/>
    </location>
</feature>
<organism evidence="7 8">
    <name type="scientific">Buddleja alternifolia</name>
    <dbReference type="NCBI Taxonomy" id="168488"/>
    <lineage>
        <taxon>Eukaryota</taxon>
        <taxon>Viridiplantae</taxon>
        <taxon>Streptophyta</taxon>
        <taxon>Embryophyta</taxon>
        <taxon>Tracheophyta</taxon>
        <taxon>Spermatophyta</taxon>
        <taxon>Magnoliopsida</taxon>
        <taxon>eudicotyledons</taxon>
        <taxon>Gunneridae</taxon>
        <taxon>Pentapetalae</taxon>
        <taxon>asterids</taxon>
        <taxon>lamiids</taxon>
        <taxon>Lamiales</taxon>
        <taxon>Scrophulariaceae</taxon>
        <taxon>Buddlejeae</taxon>
        <taxon>Buddleja</taxon>
    </lineage>
</organism>
<dbReference type="Proteomes" id="UP000826271">
    <property type="component" value="Unassembled WGS sequence"/>
</dbReference>
<dbReference type="EMBL" id="WHWC01000003">
    <property type="protein sequence ID" value="KAG8385766.1"/>
    <property type="molecule type" value="Genomic_DNA"/>
</dbReference>
<dbReference type="PANTHER" id="PTHR45969:SF9">
    <property type="entry name" value="RING-TYPE DOMAIN-CONTAINING PROTEIN"/>
    <property type="match status" value="1"/>
</dbReference>
<dbReference type="GO" id="GO:0061630">
    <property type="term" value="F:ubiquitin protein ligase activity"/>
    <property type="evidence" value="ECO:0007669"/>
    <property type="project" value="TreeGrafter"/>
</dbReference>
<comment type="caution">
    <text evidence="7">The sequence shown here is derived from an EMBL/GenBank/DDBJ whole genome shotgun (WGS) entry which is preliminary data.</text>
</comment>
<keyword evidence="5" id="KW-1133">Transmembrane helix</keyword>
<evidence type="ECO:0000256" key="1">
    <source>
        <dbReference type="ARBA" id="ARBA00022723"/>
    </source>
</evidence>
<dbReference type="Pfam" id="PF13639">
    <property type="entry name" value="zf-RING_2"/>
    <property type="match status" value="1"/>
</dbReference>
<evidence type="ECO:0000256" key="3">
    <source>
        <dbReference type="ARBA" id="ARBA00022833"/>
    </source>
</evidence>